<keyword evidence="6" id="KW-0966">Cell projection</keyword>
<proteinExistence type="inferred from homology"/>
<dbReference type="Proteomes" id="UP000626244">
    <property type="component" value="Unassembled WGS sequence"/>
</dbReference>
<comment type="subcellular location">
    <subcellularLocation>
        <location evidence="2">Bacterial flagellum basal body</location>
    </subcellularLocation>
</comment>
<evidence type="ECO:0000259" key="5">
    <source>
        <dbReference type="Pfam" id="PF22692"/>
    </source>
</evidence>
<evidence type="ECO:0000259" key="3">
    <source>
        <dbReference type="Pfam" id="PF00460"/>
    </source>
</evidence>
<dbReference type="OrthoDB" id="9804559at2"/>
<dbReference type="InterPro" id="IPR037925">
    <property type="entry name" value="FlgE/F/G-like"/>
</dbReference>
<dbReference type="Pfam" id="PF00460">
    <property type="entry name" value="Flg_bb_rod"/>
    <property type="match status" value="1"/>
</dbReference>
<dbReference type="Pfam" id="PF06429">
    <property type="entry name" value="Flg_bbr_C"/>
    <property type="match status" value="1"/>
</dbReference>
<dbReference type="InterPro" id="IPR001444">
    <property type="entry name" value="Flag_bb_rod_N"/>
</dbReference>
<dbReference type="InterPro" id="IPR019776">
    <property type="entry name" value="Flagellar_basal_body_rod_CS"/>
</dbReference>
<dbReference type="SUPFAM" id="SSF117143">
    <property type="entry name" value="Flagellar hook protein flgE"/>
    <property type="match status" value="1"/>
</dbReference>
<accession>A0A8J3EZ89</accession>
<feature type="domain" description="Flagellar basal body rod protein N-terminal" evidence="3">
    <location>
        <begin position="6"/>
        <end position="35"/>
    </location>
</feature>
<dbReference type="GO" id="GO:0009425">
    <property type="term" value="C:bacterial-type flagellum basal body"/>
    <property type="evidence" value="ECO:0007669"/>
    <property type="project" value="UniProtKB-SubCell"/>
</dbReference>
<name>A0A8J3EZ89_9BACI</name>
<dbReference type="Pfam" id="PF22692">
    <property type="entry name" value="LlgE_F_G_D1"/>
    <property type="match status" value="1"/>
</dbReference>
<dbReference type="RefSeq" id="WP_088001324.1">
    <property type="nucleotide sequence ID" value="NZ_BMHB01000002.1"/>
</dbReference>
<dbReference type="PROSITE" id="PS00588">
    <property type="entry name" value="FLAGELLA_BB_ROD"/>
    <property type="match status" value="1"/>
</dbReference>
<comment type="caution">
    <text evidence="6">The sequence shown here is derived from an EMBL/GenBank/DDBJ whole genome shotgun (WGS) entry which is preliminary data.</text>
</comment>
<feature type="domain" description="Flagellar basal-body/hook protein C-terminal" evidence="4">
    <location>
        <begin position="228"/>
        <end position="271"/>
    </location>
</feature>
<gene>
    <name evidence="6" type="primary">flhP</name>
    <name evidence="6" type="ORF">GCM10007380_34420</name>
</gene>
<comment type="similarity">
    <text evidence="1 2">Belongs to the flagella basal body rod proteins family.</text>
</comment>
<evidence type="ECO:0000256" key="2">
    <source>
        <dbReference type="RuleBase" id="RU362116"/>
    </source>
</evidence>
<evidence type="ECO:0000313" key="7">
    <source>
        <dbReference type="Proteomes" id="UP000626244"/>
    </source>
</evidence>
<dbReference type="NCBIfam" id="TIGR03506">
    <property type="entry name" value="FlgEFG_subfam"/>
    <property type="match status" value="1"/>
</dbReference>
<dbReference type="PANTHER" id="PTHR30435:SF19">
    <property type="entry name" value="FLAGELLAR BASAL-BODY ROD PROTEIN FLGG"/>
    <property type="match status" value="1"/>
</dbReference>
<keyword evidence="6" id="KW-0282">Flagellum</keyword>
<dbReference type="InterPro" id="IPR053967">
    <property type="entry name" value="LlgE_F_G-like_D1"/>
</dbReference>
<evidence type="ECO:0000256" key="1">
    <source>
        <dbReference type="ARBA" id="ARBA00009677"/>
    </source>
</evidence>
<keyword evidence="6" id="KW-0969">Cilium</keyword>
<protein>
    <submittedName>
        <fullName evidence="6">Flagellar hook-basal body complex protein FlhP</fullName>
    </submittedName>
</protein>
<evidence type="ECO:0000259" key="4">
    <source>
        <dbReference type="Pfam" id="PF06429"/>
    </source>
</evidence>
<keyword evidence="7" id="KW-1185">Reference proteome</keyword>
<sequence>MNRMLTIASNTMGQLQNQLDVISNNIANVNTVGYKRRDTNFSEMLTQQYDNQTRYDQELGRNTPFGVRYGVGAKLAHTALQLDAGAIQRTERKLDVALVQKNQFFQVNVTENGRTETRYTRDGSFQLLPINGDGSKLQLSTSEGHPVLGTNGPIIVDGNAKDFSFNETGGLTVTNQNGTRTNYQLAVVNVLKPQNFESAGSNLFRISQAATAGQTVRPINANQVSTMGGVLEQSNVDLATSMTDLTITQKAYQFSSRAITMADEMSGLINGLR</sequence>
<dbReference type="InterPro" id="IPR010930">
    <property type="entry name" value="Flg_bb/hook_C_dom"/>
</dbReference>
<dbReference type="EMBL" id="BMHB01000002">
    <property type="protein sequence ID" value="GGI16730.1"/>
    <property type="molecule type" value="Genomic_DNA"/>
</dbReference>
<feature type="domain" description="Flagellar hook protein FlgE/F/G-like D1" evidence="5">
    <location>
        <begin position="102"/>
        <end position="172"/>
    </location>
</feature>
<organism evidence="6 7">
    <name type="scientific">Gottfriedia solisilvae</name>
    <dbReference type="NCBI Taxonomy" id="1516104"/>
    <lineage>
        <taxon>Bacteria</taxon>
        <taxon>Bacillati</taxon>
        <taxon>Bacillota</taxon>
        <taxon>Bacilli</taxon>
        <taxon>Bacillales</taxon>
        <taxon>Bacillaceae</taxon>
        <taxon>Gottfriedia</taxon>
    </lineage>
</organism>
<dbReference type="PANTHER" id="PTHR30435">
    <property type="entry name" value="FLAGELLAR PROTEIN"/>
    <property type="match status" value="1"/>
</dbReference>
<evidence type="ECO:0000313" key="6">
    <source>
        <dbReference type="EMBL" id="GGI16730.1"/>
    </source>
</evidence>
<dbReference type="GO" id="GO:0071978">
    <property type="term" value="P:bacterial-type flagellum-dependent swarming motility"/>
    <property type="evidence" value="ECO:0007669"/>
    <property type="project" value="TreeGrafter"/>
</dbReference>
<reference evidence="7" key="1">
    <citation type="journal article" date="2019" name="Int. J. Syst. Evol. Microbiol.">
        <title>The Global Catalogue of Microorganisms (GCM) 10K type strain sequencing project: providing services to taxonomists for standard genome sequencing and annotation.</title>
        <authorList>
            <consortium name="The Broad Institute Genomics Platform"/>
            <consortium name="The Broad Institute Genome Sequencing Center for Infectious Disease"/>
            <person name="Wu L."/>
            <person name="Ma J."/>
        </authorList>
    </citation>
    <scope>NUCLEOTIDE SEQUENCE [LARGE SCALE GENOMIC DNA]</scope>
    <source>
        <strain evidence="7">CGMCC 1.14993</strain>
    </source>
</reference>
<dbReference type="AlphaFoldDB" id="A0A8J3EZ89"/>
<keyword evidence="2" id="KW-0975">Bacterial flagellum</keyword>
<dbReference type="InterPro" id="IPR020013">
    <property type="entry name" value="Flagellar_FlgE/F/G"/>
</dbReference>